<feature type="transmembrane region" description="Helical" evidence="1">
    <location>
        <begin position="174"/>
        <end position="198"/>
    </location>
</feature>
<dbReference type="OrthoDB" id="86287at2157"/>
<reference evidence="2 3" key="1">
    <citation type="submission" date="2019-02" db="EMBL/GenBank/DDBJ databases">
        <title>Genome analysis provides insights into bioremediation potentialities and Haloocin production by Natrinema altunense strain 4.1R isolated from Chott Douz in Tunisian desert.</title>
        <authorList>
            <person name="Najjari A."/>
            <person name="Youssef N."/>
            <person name="Ben Dhia O."/>
            <person name="Ferjani R."/>
            <person name="El Hidri D."/>
            <person name="Ouzari H.I."/>
            <person name="Cherif A."/>
        </authorList>
    </citation>
    <scope>NUCLEOTIDE SEQUENCE [LARGE SCALE GENOMIC DNA]</scope>
    <source>
        <strain evidence="2 3">4.1R</strain>
    </source>
</reference>
<evidence type="ECO:0000313" key="3">
    <source>
        <dbReference type="Proteomes" id="UP000292704"/>
    </source>
</evidence>
<dbReference type="Pfam" id="PF12679">
    <property type="entry name" value="ABC2_membrane_2"/>
    <property type="match status" value="1"/>
</dbReference>
<evidence type="ECO:0000313" key="2">
    <source>
        <dbReference type="EMBL" id="RZH68921.1"/>
    </source>
</evidence>
<keyword evidence="1" id="KW-0472">Membrane</keyword>
<feature type="transmembrane region" description="Helical" evidence="1">
    <location>
        <begin position="107"/>
        <end position="135"/>
    </location>
</feature>
<accession>A0A482XZ09</accession>
<comment type="caution">
    <text evidence="2">The sequence shown here is derived from an EMBL/GenBank/DDBJ whole genome shotgun (WGS) entry which is preliminary data.</text>
</comment>
<protein>
    <submittedName>
        <fullName evidence="2">ABC transporter permease</fullName>
    </submittedName>
</protein>
<dbReference type="GO" id="GO:0005886">
    <property type="term" value="C:plasma membrane"/>
    <property type="evidence" value="ECO:0007669"/>
    <property type="project" value="UniProtKB-SubCell"/>
</dbReference>
<name>A0A482XZ09_9EURY</name>
<feature type="transmembrane region" description="Helical" evidence="1">
    <location>
        <begin position="20"/>
        <end position="40"/>
    </location>
</feature>
<organism evidence="2 3">
    <name type="scientific">Natrinema altunense</name>
    <dbReference type="NCBI Taxonomy" id="222984"/>
    <lineage>
        <taxon>Archaea</taxon>
        <taxon>Methanobacteriati</taxon>
        <taxon>Methanobacteriota</taxon>
        <taxon>Stenosarchaea group</taxon>
        <taxon>Halobacteria</taxon>
        <taxon>Halobacteriales</taxon>
        <taxon>Natrialbaceae</taxon>
        <taxon>Natrinema</taxon>
    </lineage>
</organism>
<dbReference type="STRING" id="222984.GCA_000731985_02196"/>
<feature type="transmembrane region" description="Helical" evidence="1">
    <location>
        <begin position="254"/>
        <end position="273"/>
    </location>
</feature>
<sequence>MSAITVAKKDFRDAIRSRVLIGLTVLFALFTVGGAALASWLSELSDDASAQSTIELVLTLQAPAGFLVPIIALIVGYGAIAGERESGSLKFLLGLPHRRRDVVLGKVLGRTGVVAVSIFVGFTIGLLGLFAFVGSVSLTDYVAFTAVTILFGLVYVAIGVGLSAMTRSTTRAAVGALSVVILFKVLWGTAGTILLYAIEGTFLMESPPDWYLVYNAVSPDAAYGSAIGAVLSRSDPTLASAYDISSLPLVAEPWFGFVILAIWAAVPIGLGLWRFDYVDL</sequence>
<feature type="transmembrane region" description="Helical" evidence="1">
    <location>
        <begin position="141"/>
        <end position="162"/>
    </location>
</feature>
<dbReference type="PANTHER" id="PTHR43471:SF1">
    <property type="entry name" value="ABC TRANSPORTER PERMEASE PROTEIN NOSY-RELATED"/>
    <property type="match status" value="1"/>
</dbReference>
<gene>
    <name evidence="2" type="ORF">ELS17_05560</name>
</gene>
<feature type="transmembrane region" description="Helical" evidence="1">
    <location>
        <begin position="60"/>
        <end position="80"/>
    </location>
</feature>
<dbReference type="PANTHER" id="PTHR43471">
    <property type="entry name" value="ABC TRANSPORTER PERMEASE"/>
    <property type="match status" value="1"/>
</dbReference>
<keyword evidence="1" id="KW-0812">Transmembrane</keyword>
<dbReference type="RefSeq" id="WP_130169861.1">
    <property type="nucleotide sequence ID" value="NZ_SHMR01000001.1"/>
</dbReference>
<dbReference type="GO" id="GO:0140359">
    <property type="term" value="F:ABC-type transporter activity"/>
    <property type="evidence" value="ECO:0007669"/>
    <property type="project" value="InterPro"/>
</dbReference>
<dbReference type="Proteomes" id="UP000292704">
    <property type="component" value="Unassembled WGS sequence"/>
</dbReference>
<keyword evidence="1" id="KW-1133">Transmembrane helix</keyword>
<evidence type="ECO:0000256" key="1">
    <source>
        <dbReference type="SAM" id="Phobius"/>
    </source>
</evidence>
<proteinExistence type="predicted"/>
<dbReference type="AlphaFoldDB" id="A0A482XZ09"/>
<dbReference type="EMBL" id="SHMR01000001">
    <property type="protein sequence ID" value="RZH68921.1"/>
    <property type="molecule type" value="Genomic_DNA"/>
</dbReference>